<evidence type="ECO:0000313" key="2">
    <source>
        <dbReference type="EMBL" id="KAK9083688.1"/>
    </source>
</evidence>
<proteinExistence type="predicted"/>
<gene>
    <name evidence="2" type="ORF">Scep_030159</name>
</gene>
<keyword evidence="3" id="KW-1185">Reference proteome</keyword>
<feature type="region of interest" description="Disordered" evidence="1">
    <location>
        <begin position="1"/>
        <end position="80"/>
    </location>
</feature>
<protein>
    <submittedName>
        <fullName evidence="2">Uncharacterized protein</fullName>
    </submittedName>
</protein>
<dbReference type="EMBL" id="JBBNAG010000013">
    <property type="protein sequence ID" value="KAK9083688.1"/>
    <property type="molecule type" value="Genomic_DNA"/>
</dbReference>
<evidence type="ECO:0000313" key="3">
    <source>
        <dbReference type="Proteomes" id="UP001419268"/>
    </source>
</evidence>
<dbReference type="Proteomes" id="UP001419268">
    <property type="component" value="Unassembled WGS sequence"/>
</dbReference>
<accession>A0AAP0E2C9</accession>
<feature type="compositionally biased region" description="Basic and acidic residues" evidence="1">
    <location>
        <begin position="52"/>
        <end position="65"/>
    </location>
</feature>
<reference evidence="2 3" key="1">
    <citation type="submission" date="2024-01" db="EMBL/GenBank/DDBJ databases">
        <title>Genome assemblies of Stephania.</title>
        <authorList>
            <person name="Yang L."/>
        </authorList>
    </citation>
    <scope>NUCLEOTIDE SEQUENCE [LARGE SCALE GENOMIC DNA]</scope>
    <source>
        <strain evidence="2">JXDWG</strain>
        <tissue evidence="2">Leaf</tissue>
    </source>
</reference>
<comment type="caution">
    <text evidence="2">The sequence shown here is derived from an EMBL/GenBank/DDBJ whole genome shotgun (WGS) entry which is preliminary data.</text>
</comment>
<evidence type="ECO:0000256" key="1">
    <source>
        <dbReference type="SAM" id="MobiDB-lite"/>
    </source>
</evidence>
<sequence length="80" mass="8257">MAVASLSPPLKKGGGTIRPPPMPLDVEKNLEHMPPLPHIGSPAKGQPPLANSDRDTPDQRAEGKEAASPSMCLGAQGQSP</sequence>
<organism evidence="2 3">
    <name type="scientific">Stephania cephalantha</name>
    <dbReference type="NCBI Taxonomy" id="152367"/>
    <lineage>
        <taxon>Eukaryota</taxon>
        <taxon>Viridiplantae</taxon>
        <taxon>Streptophyta</taxon>
        <taxon>Embryophyta</taxon>
        <taxon>Tracheophyta</taxon>
        <taxon>Spermatophyta</taxon>
        <taxon>Magnoliopsida</taxon>
        <taxon>Ranunculales</taxon>
        <taxon>Menispermaceae</taxon>
        <taxon>Menispermoideae</taxon>
        <taxon>Cissampelideae</taxon>
        <taxon>Stephania</taxon>
    </lineage>
</organism>
<dbReference type="AlphaFoldDB" id="A0AAP0E2C9"/>
<name>A0AAP0E2C9_9MAGN</name>